<feature type="domain" description="NADH:quinone oxidoreductase/Mrp antiporter transmembrane" evidence="8">
    <location>
        <begin position="385"/>
        <end position="489"/>
    </location>
</feature>
<evidence type="ECO:0000313" key="10">
    <source>
        <dbReference type="Proteomes" id="UP000440224"/>
    </source>
</evidence>
<dbReference type="GO" id="GO:0003954">
    <property type="term" value="F:NADH dehydrogenase activity"/>
    <property type="evidence" value="ECO:0007669"/>
    <property type="project" value="TreeGrafter"/>
</dbReference>
<dbReference type="NCBIfam" id="TIGR01972">
    <property type="entry name" value="NDH_I_M"/>
    <property type="match status" value="1"/>
</dbReference>
<feature type="transmembrane region" description="Helical" evidence="7">
    <location>
        <begin position="183"/>
        <end position="208"/>
    </location>
</feature>
<evidence type="ECO:0000256" key="7">
    <source>
        <dbReference type="SAM" id="Phobius"/>
    </source>
</evidence>
<dbReference type="InterPro" id="IPR010227">
    <property type="entry name" value="NADH_Q_OxRdtase_chainM/4"/>
</dbReference>
<evidence type="ECO:0000256" key="4">
    <source>
        <dbReference type="ARBA" id="ARBA00022989"/>
    </source>
</evidence>
<dbReference type="EC" id="1.6.5.-" evidence="9"/>
<dbReference type="InterPro" id="IPR003918">
    <property type="entry name" value="NADH_UbQ_OxRdtase"/>
</dbReference>
<feature type="transmembrane region" description="Helical" evidence="7">
    <location>
        <begin position="384"/>
        <end position="405"/>
    </location>
</feature>
<feature type="domain" description="NADH:quinone oxidoreductase/Mrp antiporter transmembrane" evidence="8">
    <location>
        <begin position="882"/>
        <end position="1182"/>
    </location>
</feature>
<feature type="transmembrane region" description="Helical" evidence="7">
    <location>
        <begin position="1098"/>
        <end position="1120"/>
    </location>
</feature>
<organism evidence="9 10">
    <name type="scientific">Polyangium spumosum</name>
    <dbReference type="NCBI Taxonomy" id="889282"/>
    <lineage>
        <taxon>Bacteria</taxon>
        <taxon>Pseudomonadati</taxon>
        <taxon>Myxococcota</taxon>
        <taxon>Polyangia</taxon>
        <taxon>Polyangiales</taxon>
        <taxon>Polyangiaceae</taxon>
        <taxon>Polyangium</taxon>
    </lineage>
</organism>
<dbReference type="GO" id="GO:0016020">
    <property type="term" value="C:membrane"/>
    <property type="evidence" value="ECO:0007669"/>
    <property type="project" value="UniProtKB-SubCell"/>
</dbReference>
<feature type="transmembrane region" description="Helical" evidence="7">
    <location>
        <begin position="153"/>
        <end position="171"/>
    </location>
</feature>
<comment type="caution">
    <text evidence="9">The sequence shown here is derived from an EMBL/GenBank/DDBJ whole genome shotgun (WGS) entry which is preliminary data.</text>
</comment>
<gene>
    <name evidence="9" type="ORF">GF068_19535</name>
</gene>
<dbReference type="Pfam" id="PF00361">
    <property type="entry name" value="Proton_antipo_M"/>
    <property type="match status" value="2"/>
</dbReference>
<dbReference type="PANTHER" id="PTHR43507">
    <property type="entry name" value="NADH-UBIQUINONE OXIDOREDUCTASE CHAIN 4"/>
    <property type="match status" value="1"/>
</dbReference>
<feature type="transmembrane region" description="Helical" evidence="7">
    <location>
        <begin position="444"/>
        <end position="468"/>
    </location>
</feature>
<evidence type="ECO:0000256" key="5">
    <source>
        <dbReference type="ARBA" id="ARBA00023136"/>
    </source>
</evidence>
<keyword evidence="4 7" id="KW-1133">Transmembrane helix</keyword>
<evidence type="ECO:0000313" key="9">
    <source>
        <dbReference type="EMBL" id="MRG94095.1"/>
    </source>
</evidence>
<feature type="transmembrane region" description="Helical" evidence="7">
    <location>
        <begin position="862"/>
        <end position="879"/>
    </location>
</feature>
<feature type="transmembrane region" description="Helical" evidence="7">
    <location>
        <begin position="744"/>
        <end position="766"/>
    </location>
</feature>
<feature type="transmembrane region" description="Helical" evidence="7">
    <location>
        <begin position="15"/>
        <end position="35"/>
    </location>
</feature>
<keyword evidence="5 7" id="KW-0472">Membrane</keyword>
<feature type="transmembrane region" description="Helical" evidence="7">
    <location>
        <begin position="829"/>
        <end position="850"/>
    </location>
</feature>
<evidence type="ECO:0000256" key="2">
    <source>
        <dbReference type="ARBA" id="ARBA00009025"/>
    </source>
</evidence>
<keyword evidence="3 6" id="KW-0812">Transmembrane</keyword>
<dbReference type="OrthoDB" id="9805769at2"/>
<keyword evidence="9" id="KW-0560">Oxidoreductase</keyword>
<dbReference type="Proteomes" id="UP000440224">
    <property type="component" value="Unassembled WGS sequence"/>
</dbReference>
<feature type="transmembrane region" description="Helical" evidence="7">
    <location>
        <begin position="1231"/>
        <end position="1247"/>
    </location>
</feature>
<keyword evidence="10" id="KW-1185">Reference proteome</keyword>
<evidence type="ECO:0000256" key="3">
    <source>
        <dbReference type="ARBA" id="ARBA00022692"/>
    </source>
</evidence>
<feature type="transmembrane region" description="Helical" evidence="7">
    <location>
        <begin position="885"/>
        <end position="904"/>
    </location>
</feature>
<dbReference type="GO" id="GO:0015990">
    <property type="term" value="P:electron transport coupled proton transport"/>
    <property type="evidence" value="ECO:0007669"/>
    <property type="project" value="TreeGrafter"/>
</dbReference>
<dbReference type="InterPro" id="IPR001750">
    <property type="entry name" value="ND/Mrp_TM"/>
</dbReference>
<dbReference type="RefSeq" id="WP_153820923.1">
    <property type="nucleotide sequence ID" value="NZ_WJIE01000005.1"/>
</dbReference>
<dbReference type="EMBL" id="WJIE01000005">
    <property type="protein sequence ID" value="MRG94095.1"/>
    <property type="molecule type" value="Genomic_DNA"/>
</dbReference>
<dbReference type="PANTHER" id="PTHR43507:SF1">
    <property type="entry name" value="NADH-UBIQUINONE OXIDOREDUCTASE CHAIN 4"/>
    <property type="match status" value="1"/>
</dbReference>
<dbReference type="PRINTS" id="PR01437">
    <property type="entry name" value="NUOXDRDTASE4"/>
</dbReference>
<comment type="similarity">
    <text evidence="2">Belongs to the complex I subunit 4 family.</text>
</comment>
<evidence type="ECO:0000256" key="1">
    <source>
        <dbReference type="ARBA" id="ARBA00004127"/>
    </source>
</evidence>
<feature type="transmembrane region" description="Helical" evidence="7">
    <location>
        <begin position="778"/>
        <end position="796"/>
    </location>
</feature>
<feature type="transmembrane region" description="Helical" evidence="7">
    <location>
        <begin position="503"/>
        <end position="522"/>
    </location>
</feature>
<reference evidence="9 10" key="1">
    <citation type="submission" date="2019-10" db="EMBL/GenBank/DDBJ databases">
        <title>A soil myxobacterium in the family Polyangiaceae.</title>
        <authorList>
            <person name="Li Y."/>
            <person name="Wang J."/>
        </authorList>
    </citation>
    <scope>NUCLEOTIDE SEQUENCE [LARGE SCALE GENOMIC DNA]</scope>
    <source>
        <strain evidence="9 10">DSM 14734</strain>
    </source>
</reference>
<feature type="transmembrane region" description="Helical" evidence="7">
    <location>
        <begin position="1043"/>
        <end position="1065"/>
    </location>
</feature>
<feature type="transmembrane region" description="Helical" evidence="7">
    <location>
        <begin position="586"/>
        <end position="604"/>
    </location>
</feature>
<comment type="subcellular location">
    <subcellularLocation>
        <location evidence="1">Endomembrane system</location>
        <topology evidence="1">Multi-pass membrane protein</topology>
    </subcellularLocation>
    <subcellularLocation>
        <location evidence="6">Membrane</location>
        <topology evidence="6">Multi-pass membrane protein</topology>
    </subcellularLocation>
</comment>
<name>A0A6N7PV18_9BACT</name>
<dbReference type="GO" id="GO:0008137">
    <property type="term" value="F:NADH dehydrogenase (ubiquinone) activity"/>
    <property type="evidence" value="ECO:0007669"/>
    <property type="project" value="InterPro"/>
</dbReference>
<accession>A0A6N7PV18</accession>
<feature type="transmembrane region" description="Helical" evidence="7">
    <location>
        <begin position="1015"/>
        <end position="1037"/>
    </location>
</feature>
<dbReference type="GO" id="GO:0042773">
    <property type="term" value="P:ATP synthesis coupled electron transport"/>
    <property type="evidence" value="ECO:0007669"/>
    <property type="project" value="InterPro"/>
</dbReference>
<feature type="transmembrane region" description="Helical" evidence="7">
    <location>
        <begin position="130"/>
        <end position="147"/>
    </location>
</feature>
<feature type="transmembrane region" description="Helical" evidence="7">
    <location>
        <begin position="100"/>
        <end position="118"/>
    </location>
</feature>
<feature type="transmembrane region" description="Helical" evidence="7">
    <location>
        <begin position="980"/>
        <end position="1003"/>
    </location>
</feature>
<feature type="transmembrane region" description="Helical" evidence="7">
    <location>
        <begin position="417"/>
        <end position="438"/>
    </location>
</feature>
<evidence type="ECO:0000256" key="6">
    <source>
        <dbReference type="RuleBase" id="RU000320"/>
    </source>
</evidence>
<dbReference type="GO" id="GO:0012505">
    <property type="term" value="C:endomembrane system"/>
    <property type="evidence" value="ECO:0007669"/>
    <property type="project" value="UniProtKB-SubCell"/>
</dbReference>
<proteinExistence type="inferred from homology"/>
<dbReference type="GO" id="GO:0048039">
    <property type="term" value="F:ubiquinone binding"/>
    <property type="evidence" value="ECO:0007669"/>
    <property type="project" value="TreeGrafter"/>
</dbReference>
<feature type="transmembrane region" description="Helical" evidence="7">
    <location>
        <begin position="47"/>
        <end position="67"/>
    </location>
</feature>
<evidence type="ECO:0000259" key="8">
    <source>
        <dbReference type="Pfam" id="PF00361"/>
    </source>
</evidence>
<protein>
    <submittedName>
        <fullName evidence="9">NADH-quinone oxidoreductase subunit M</fullName>
        <ecNumber evidence="9">1.6.5.-</ecNumber>
    </submittedName>
</protein>
<sequence length="1288" mass="136562">MPAYAGPLAPVEAPLVPLGLVPLVPLLVAIVVALFGVRIGRRRVTHLGLGATLLSLAVVLAGAARLASLEPARRALFDVAFRLLRIGTLDASASFVLDPLATAFLLAALLAVLGVHLLAPRFVEDDRASIRFTACASLLASGVSLVVLAADAIGWLFGWGAVVLATGLFLVQGKSTQAAASAGVRAGVVASFGGVAFAGGFVLLFWGLGGAWLDEGQFLSDYRARFVPVHAEGRIPHEETVAEDVDRPRGERDAKIIAERAEQRGFLTFTSHAGARVYLGVSDRAQLAQNPAPFAIAPFVRRPIPAGSHAVVVAPGGGAMVTGDGLEVTWIERLVVLEGEEVRIAPVGSTVAFREIHDQLVMRDETGRHLLAHSLLRKHGAGSIGLVTLACLLLFVGALATSATFPFSGWLPRAASLLSRPALALVLGLSLAPGPLLLVRFSDLLSFSSTASTIVTTLGVLAALLAGLRVLIERRRLHRLVFLALTSVGLSFVSVGLEAPTFAVVLLSLQALLLPLVCLRTTSERPDERPREARTFPGARLLEGLGPRLGEATLEGATTIARFASKLVSAIDDLVLGLPARLLSRLFSLFVALVLLGFASPAFADDAPSGRAVLRPEFGGDHVELTLSPDGEQMTGAFLLRNEGPGLLEVSRVELRTSPADPRLPPGLTVTVEGARVPLVTRIPAGQERRVVVKWRYEAARARELYGQVLVESSTRAGDEPARPLVMPLRAERPLGLGLLGRGLLGRAPLFVVVFFPLLGTLLALLLRLARRDHSRTLAATSAAVHGALLLFVGWLCYRFDRLFTRADGNDGFQLIERSRLFPSLGVEWSIGVDGVSLVLVASAVLVAFVASITSATLRERASTYHALAGLFLTASLGVLVSLDLFLFCAFWLLGLLPACFLVARRGGPGPRRAAARVLVSSLIGAALLCAASYWLWQNGDPTYLSTGEAVRRSAAIPELARVAWVDKGLLLFGHSAVKVVWTALFLAFALRLSAFPLPGYLADLHSESDTPTSVLLSGALFVTGVYGLLRLGVGVLPDGMRWAAMTVSILGVVAIFVSAFAAMAESDLKRFLARIAGAHVGFVFLGMGSLTPQGFEASVAVAALHGVIVGLLFVLVSALESRVSSRDLGRFGGLSREMPLFALLFGLAMLASLGMPLLAGFWGPLLALWGAFARERWIGVLGAAGFVVLAGVHLFAMAHLLFGEAREEWRTSKYLEPFGGKFPAMHGREIAAALPLVIVVVVLGIWPRPLLGMVDTASREMHRLVDRPGPLQIAAIPVHAPEDRTST</sequence>
<feature type="transmembrane region" description="Helical" evidence="7">
    <location>
        <begin position="916"/>
        <end position="937"/>
    </location>
</feature>
<feature type="transmembrane region" description="Helical" evidence="7">
    <location>
        <begin position="1072"/>
        <end position="1092"/>
    </location>
</feature>
<feature type="transmembrane region" description="Helical" evidence="7">
    <location>
        <begin position="1178"/>
        <end position="1203"/>
    </location>
</feature>
<feature type="transmembrane region" description="Helical" evidence="7">
    <location>
        <begin position="1141"/>
        <end position="1166"/>
    </location>
</feature>
<feature type="transmembrane region" description="Helical" evidence="7">
    <location>
        <begin position="480"/>
        <end position="497"/>
    </location>
</feature>